<proteinExistence type="predicted"/>
<evidence type="ECO:0000313" key="1">
    <source>
        <dbReference type="EMBL" id="KAG0427808.1"/>
    </source>
</evidence>
<dbReference type="Proteomes" id="UP000805193">
    <property type="component" value="Unassembled WGS sequence"/>
</dbReference>
<reference evidence="1 2" key="1">
    <citation type="journal article" date="2020" name="Cell">
        <title>Large-Scale Comparative Analyses of Tick Genomes Elucidate Their Genetic Diversity and Vector Capacities.</title>
        <authorList>
            <consortium name="Tick Genome and Microbiome Consortium (TIGMIC)"/>
            <person name="Jia N."/>
            <person name="Wang J."/>
            <person name="Shi W."/>
            <person name="Du L."/>
            <person name="Sun Y."/>
            <person name="Zhan W."/>
            <person name="Jiang J.F."/>
            <person name="Wang Q."/>
            <person name="Zhang B."/>
            <person name="Ji P."/>
            <person name="Bell-Sakyi L."/>
            <person name="Cui X.M."/>
            <person name="Yuan T.T."/>
            <person name="Jiang B.G."/>
            <person name="Yang W.F."/>
            <person name="Lam T.T."/>
            <person name="Chang Q.C."/>
            <person name="Ding S.J."/>
            <person name="Wang X.J."/>
            <person name="Zhu J.G."/>
            <person name="Ruan X.D."/>
            <person name="Zhao L."/>
            <person name="Wei J.T."/>
            <person name="Ye R.Z."/>
            <person name="Que T.C."/>
            <person name="Du C.H."/>
            <person name="Zhou Y.H."/>
            <person name="Cheng J.X."/>
            <person name="Dai P.F."/>
            <person name="Guo W.B."/>
            <person name="Han X.H."/>
            <person name="Huang E.J."/>
            <person name="Li L.F."/>
            <person name="Wei W."/>
            <person name="Gao Y.C."/>
            <person name="Liu J.Z."/>
            <person name="Shao H.Z."/>
            <person name="Wang X."/>
            <person name="Wang C.C."/>
            <person name="Yang T.C."/>
            <person name="Huo Q.B."/>
            <person name="Li W."/>
            <person name="Chen H.Y."/>
            <person name="Chen S.E."/>
            <person name="Zhou L.G."/>
            <person name="Ni X.B."/>
            <person name="Tian J.H."/>
            <person name="Sheng Y."/>
            <person name="Liu T."/>
            <person name="Pan Y.S."/>
            <person name="Xia L.Y."/>
            <person name="Li J."/>
            <person name="Zhao F."/>
            <person name="Cao W.C."/>
        </authorList>
    </citation>
    <scope>NUCLEOTIDE SEQUENCE [LARGE SCALE GENOMIC DNA]</scope>
    <source>
        <strain evidence="1">Iper-2018</strain>
    </source>
</reference>
<comment type="caution">
    <text evidence="1">The sequence shown here is derived from an EMBL/GenBank/DDBJ whole genome shotgun (WGS) entry which is preliminary data.</text>
</comment>
<protein>
    <submittedName>
        <fullName evidence="1">Uncharacterized protein</fullName>
    </submittedName>
</protein>
<evidence type="ECO:0000313" key="2">
    <source>
        <dbReference type="Proteomes" id="UP000805193"/>
    </source>
</evidence>
<accession>A0AC60Q2X6</accession>
<organism evidence="1 2">
    <name type="scientific">Ixodes persulcatus</name>
    <name type="common">Taiga tick</name>
    <dbReference type="NCBI Taxonomy" id="34615"/>
    <lineage>
        <taxon>Eukaryota</taxon>
        <taxon>Metazoa</taxon>
        <taxon>Ecdysozoa</taxon>
        <taxon>Arthropoda</taxon>
        <taxon>Chelicerata</taxon>
        <taxon>Arachnida</taxon>
        <taxon>Acari</taxon>
        <taxon>Parasitiformes</taxon>
        <taxon>Ixodida</taxon>
        <taxon>Ixodoidea</taxon>
        <taxon>Ixodidae</taxon>
        <taxon>Ixodinae</taxon>
        <taxon>Ixodes</taxon>
    </lineage>
</organism>
<sequence length="272" mass="30048">MADGAGDELALTGQTGGANTTPEAASEQQIMLLQLQLKIAEAERERQRMELEIQRLQSHRSAEPGEVDSSFAVGAKADEDRRLKFAGLLKGVLAPMPSQKALVPSWFEDVEATLESYEVPREWWAGLVLPRLSERARGLLTRLSSEERRDYAALKSKILDGLRLSAAEYKRLFSGSTKGAKETWEQLSIPATVTSAQGVAVPGDEALCIVLRRLAYPNRLFVLEGVFGRHSSTLSCISNIIMGHINERFGHLLSNMNNHSWLTLAKLEMCSQ</sequence>
<gene>
    <name evidence="1" type="ORF">HPB47_025170</name>
</gene>
<dbReference type="EMBL" id="JABSTQ010009589">
    <property type="protein sequence ID" value="KAG0427808.1"/>
    <property type="molecule type" value="Genomic_DNA"/>
</dbReference>
<name>A0AC60Q2X6_IXOPE</name>
<feature type="non-terminal residue" evidence="1">
    <location>
        <position position="272"/>
    </location>
</feature>
<keyword evidence="2" id="KW-1185">Reference proteome</keyword>